<evidence type="ECO:0000313" key="2">
    <source>
        <dbReference type="EMBL" id="MBB5342996.1"/>
    </source>
</evidence>
<dbReference type="EC" id="1.6.5.2" evidence="2"/>
<dbReference type="Pfam" id="PF05368">
    <property type="entry name" value="NmrA"/>
    <property type="match status" value="1"/>
</dbReference>
<sequence length="284" mass="29652">MIVVTGASGKLGHHVINGLLKKVPAGQIVAAVRSPEKAADVAALGVQVRQADYAKLETLASAFAGAEKVLLISSNELGQREAQHRAVIDAAVAAKVKMFGYTSLLRADTSKLLLAPEHVATEEMVRASGLPFVILRNGWYLENHTEALGPALEHGAILGAANDGRFAAATREDYALAAVAVLTGAGHEKKVYELAGDESYTLTDLAEQVSRAAKTTVVYRNLTPKEYENALVSFGLPAPVAGILADADAGAAKGELDSEVSDLHTLLGRATTPLADAVRVAVGR</sequence>
<organism evidence="2 3">
    <name type="scientific">Tunturiibacter lichenicola</name>
    <dbReference type="NCBI Taxonomy" id="2051959"/>
    <lineage>
        <taxon>Bacteria</taxon>
        <taxon>Pseudomonadati</taxon>
        <taxon>Acidobacteriota</taxon>
        <taxon>Terriglobia</taxon>
        <taxon>Terriglobales</taxon>
        <taxon>Acidobacteriaceae</taxon>
        <taxon>Tunturiibacter</taxon>
    </lineage>
</organism>
<dbReference type="PANTHER" id="PTHR47129:SF1">
    <property type="entry name" value="NMRA-LIKE DOMAIN-CONTAINING PROTEIN"/>
    <property type="match status" value="1"/>
</dbReference>
<dbReference type="EMBL" id="JACHDZ010000001">
    <property type="protein sequence ID" value="MBB5342996.1"/>
    <property type="molecule type" value="Genomic_DNA"/>
</dbReference>
<dbReference type="Proteomes" id="UP000569092">
    <property type="component" value="Unassembled WGS sequence"/>
</dbReference>
<dbReference type="SUPFAM" id="SSF51735">
    <property type="entry name" value="NAD(P)-binding Rossmann-fold domains"/>
    <property type="match status" value="1"/>
</dbReference>
<evidence type="ECO:0000259" key="1">
    <source>
        <dbReference type="Pfam" id="PF05368"/>
    </source>
</evidence>
<feature type="domain" description="NmrA-like" evidence="1">
    <location>
        <begin position="2"/>
        <end position="242"/>
    </location>
</feature>
<dbReference type="CDD" id="cd05269">
    <property type="entry name" value="TMR_SDR_a"/>
    <property type="match status" value="1"/>
</dbReference>
<comment type="caution">
    <text evidence="2">The sequence shown here is derived from an EMBL/GenBank/DDBJ whole genome shotgun (WGS) entry which is preliminary data.</text>
</comment>
<dbReference type="Gene3D" id="3.90.25.10">
    <property type="entry name" value="UDP-galactose 4-epimerase, domain 1"/>
    <property type="match status" value="1"/>
</dbReference>
<dbReference type="InterPro" id="IPR036291">
    <property type="entry name" value="NAD(P)-bd_dom_sf"/>
</dbReference>
<dbReference type="GO" id="GO:0003955">
    <property type="term" value="F:NAD(P)H dehydrogenase (quinone) activity"/>
    <property type="evidence" value="ECO:0007669"/>
    <property type="project" value="UniProtKB-EC"/>
</dbReference>
<reference evidence="2 3" key="1">
    <citation type="submission" date="2020-08" db="EMBL/GenBank/DDBJ databases">
        <title>Genomic Encyclopedia of Type Strains, Phase IV (KMG-V): Genome sequencing to study the core and pangenomes of soil and plant-associated prokaryotes.</title>
        <authorList>
            <person name="Whitman W."/>
        </authorList>
    </citation>
    <scope>NUCLEOTIDE SEQUENCE [LARGE SCALE GENOMIC DNA]</scope>
    <source>
        <strain evidence="2 3">M8US30</strain>
    </source>
</reference>
<evidence type="ECO:0000313" key="3">
    <source>
        <dbReference type="Proteomes" id="UP000569092"/>
    </source>
</evidence>
<dbReference type="Gene3D" id="3.40.50.720">
    <property type="entry name" value="NAD(P)-binding Rossmann-like Domain"/>
    <property type="match status" value="1"/>
</dbReference>
<dbReference type="InterPro" id="IPR008030">
    <property type="entry name" value="NmrA-like"/>
</dbReference>
<dbReference type="InterPro" id="IPR052718">
    <property type="entry name" value="NmrA-type_oxidoreductase"/>
</dbReference>
<proteinExistence type="predicted"/>
<protein>
    <submittedName>
        <fullName evidence="2">NAD(P)H dehydrogenase (Quinone)</fullName>
        <ecNumber evidence="2">1.6.5.2</ecNumber>
    </submittedName>
</protein>
<keyword evidence="2" id="KW-0560">Oxidoreductase</keyword>
<gene>
    <name evidence="2" type="ORF">HDF10_000946</name>
</gene>
<dbReference type="PANTHER" id="PTHR47129">
    <property type="entry name" value="QUINONE OXIDOREDUCTASE 2"/>
    <property type="match status" value="1"/>
</dbReference>
<dbReference type="AlphaFoldDB" id="A0A7W8J7G7"/>
<name>A0A7W8J7G7_9BACT</name>
<accession>A0A7W8J7G7</accession>